<sequence length="615" mass="67149">MSIQVPRCRYEGKEESLKQLLCKEKRTRVSVPYPLHPRILPPVEEAFDSAVEQIKPPAPAIPPIKPNDNIDNKESLASQVPVTNSVHNGEPFTPIKGDWSFQEVSHLDRCYTSSSPFSSSSSEQEHCLMEETVHDDHVNGSVSNGREESVMTSQLYLTAHSDQEGSYLTANDETISAHLDLNTAINSESAFVPNDDDINDEANNTDLNADLNTDSVLNIDLNTDSSVFHSSQVNEPYLPIDTPAVPMPPMLSIESIDSTASSSLSCTSCDPFTEAPVADPTDLLDHLESSIGMGSSCTVQSLPSPSVTDSTSCTGSGRRSSRKNRFKIAANFSFRGKENKPQNVTTPTLSMSLPSTFEAGSLLMAPPSIRATPPVRATPPLGATPISIQATPPSIRAILPAIRRATPSLIPTPSPSPSLVTSSRPKVPHQSLSCLMDPPPPSLKIRSHYHTLTPPTDTSPHKSLSSQSPASLLSPSPSLISSPVHNISPNAKKTLTPGKTLSIDTKEMDKKILEQEELLEKERAHLQKQISLYQKTLQEKTEDEDVDLSKQLDDDKCRLVDRVINANISKMATSFWNDEYRATLGNKAKKYDSSLLLNELKTEESLLKLQVELFS</sequence>
<feature type="region of interest" description="Disordered" evidence="2">
    <location>
        <begin position="296"/>
        <end position="322"/>
    </location>
</feature>
<feature type="compositionally biased region" description="Polar residues" evidence="2">
    <location>
        <begin position="484"/>
        <end position="496"/>
    </location>
</feature>
<reference evidence="3" key="2">
    <citation type="submission" date="2017-05" db="UniProtKB">
        <authorList>
            <consortium name="EnsemblMetazoa"/>
        </authorList>
    </citation>
    <scope>IDENTIFICATION</scope>
</reference>
<dbReference type="EnsemblMetazoa" id="XM_020002543.1">
    <property type="protein sequence ID" value="XP_019858102.1"/>
    <property type="gene ID" value="LOC105314478"/>
</dbReference>
<reference evidence="4" key="1">
    <citation type="journal article" date="2010" name="Nature">
        <title>The Amphimedon queenslandica genome and the evolution of animal complexity.</title>
        <authorList>
            <person name="Srivastava M."/>
            <person name="Simakov O."/>
            <person name="Chapman J."/>
            <person name="Fahey B."/>
            <person name="Gauthier M.E."/>
            <person name="Mitros T."/>
            <person name="Richards G.S."/>
            <person name="Conaco C."/>
            <person name="Dacre M."/>
            <person name="Hellsten U."/>
            <person name="Larroux C."/>
            <person name="Putnam N.H."/>
            <person name="Stanke M."/>
            <person name="Adamska M."/>
            <person name="Darling A."/>
            <person name="Degnan S.M."/>
            <person name="Oakley T.H."/>
            <person name="Plachetzki D.C."/>
            <person name="Zhai Y."/>
            <person name="Adamski M."/>
            <person name="Calcino A."/>
            <person name="Cummins S.F."/>
            <person name="Goodstein D.M."/>
            <person name="Harris C."/>
            <person name="Jackson D.J."/>
            <person name="Leys S.P."/>
            <person name="Shu S."/>
            <person name="Woodcroft B.J."/>
            <person name="Vervoort M."/>
            <person name="Kosik K.S."/>
            <person name="Manning G."/>
            <person name="Degnan B.M."/>
            <person name="Rokhsar D.S."/>
        </authorList>
    </citation>
    <scope>NUCLEOTIDE SEQUENCE [LARGE SCALE GENOMIC DNA]</scope>
</reference>
<evidence type="ECO:0000256" key="2">
    <source>
        <dbReference type="SAM" id="MobiDB-lite"/>
    </source>
</evidence>
<gene>
    <name evidence="3" type="primary">105314478</name>
</gene>
<protein>
    <submittedName>
        <fullName evidence="3">Uncharacterized protein</fullName>
    </submittedName>
</protein>
<organism evidence="3">
    <name type="scientific">Amphimedon queenslandica</name>
    <name type="common">Sponge</name>
    <dbReference type="NCBI Taxonomy" id="400682"/>
    <lineage>
        <taxon>Eukaryota</taxon>
        <taxon>Metazoa</taxon>
        <taxon>Porifera</taxon>
        <taxon>Demospongiae</taxon>
        <taxon>Heteroscleromorpha</taxon>
        <taxon>Haplosclerida</taxon>
        <taxon>Niphatidae</taxon>
        <taxon>Amphimedon</taxon>
    </lineage>
</organism>
<evidence type="ECO:0000313" key="4">
    <source>
        <dbReference type="Proteomes" id="UP000007879"/>
    </source>
</evidence>
<keyword evidence="4" id="KW-1185">Reference proteome</keyword>
<keyword evidence="1" id="KW-0175">Coiled coil</keyword>
<evidence type="ECO:0000313" key="3">
    <source>
        <dbReference type="EnsemblMetazoa" id="Aqu2.1.17695_001"/>
    </source>
</evidence>
<feature type="compositionally biased region" description="Low complexity" evidence="2">
    <location>
        <begin position="461"/>
        <end position="483"/>
    </location>
</feature>
<dbReference type="InParanoid" id="A0A1X7TRS5"/>
<feature type="region of interest" description="Disordered" evidence="2">
    <location>
        <begin position="408"/>
        <end position="496"/>
    </location>
</feature>
<accession>A0A1X7TRS5</accession>
<feature type="coiled-coil region" evidence="1">
    <location>
        <begin position="516"/>
        <end position="543"/>
    </location>
</feature>
<dbReference type="KEGG" id="aqu:105314478"/>
<name>A0A1X7TRS5_AMPQE</name>
<proteinExistence type="predicted"/>
<dbReference type="Proteomes" id="UP000007879">
    <property type="component" value="Unassembled WGS sequence"/>
</dbReference>
<dbReference type="EnsemblMetazoa" id="Aqu2.1.17695_001">
    <property type="protein sequence ID" value="Aqu2.1.17695_001"/>
    <property type="gene ID" value="Aqu2.1.17695"/>
</dbReference>
<feature type="compositionally biased region" description="Polar residues" evidence="2">
    <location>
        <begin position="296"/>
        <end position="309"/>
    </location>
</feature>
<evidence type="ECO:0000256" key="1">
    <source>
        <dbReference type="SAM" id="Coils"/>
    </source>
</evidence>
<dbReference type="AlphaFoldDB" id="A0A1X7TRS5"/>